<evidence type="ECO:0000259" key="15">
    <source>
        <dbReference type="Pfam" id="PF13868"/>
    </source>
</evidence>
<evidence type="ECO:0000256" key="4">
    <source>
        <dbReference type="ARBA" id="ARBA00014813"/>
    </source>
</evidence>
<dbReference type="GO" id="GO:0005634">
    <property type="term" value="C:nucleus"/>
    <property type="evidence" value="ECO:0007669"/>
    <property type="project" value="UniProtKB-SubCell"/>
</dbReference>
<keyword evidence="17" id="KW-1185">Reference proteome</keyword>
<evidence type="ECO:0000256" key="3">
    <source>
        <dbReference type="ARBA" id="ARBA00009158"/>
    </source>
</evidence>
<dbReference type="AlphaFoldDB" id="A0A139AGW7"/>
<feature type="compositionally biased region" description="Basic and acidic residues" evidence="14">
    <location>
        <begin position="7"/>
        <end position="24"/>
    </location>
</feature>
<dbReference type="PANTHER" id="PTHR19265:SF0">
    <property type="entry name" value="MEIOSIS-SPECIFIC NUCLEAR STRUCTURAL PROTEIN 1"/>
    <property type="match status" value="1"/>
</dbReference>
<gene>
    <name evidence="16" type="ORF">M427DRAFT_69435</name>
</gene>
<dbReference type="OrthoDB" id="197839at2759"/>
<evidence type="ECO:0000256" key="5">
    <source>
        <dbReference type="ARBA" id="ARBA00022490"/>
    </source>
</evidence>
<evidence type="ECO:0000256" key="7">
    <source>
        <dbReference type="ARBA" id="ARBA00023054"/>
    </source>
</evidence>
<feature type="region of interest" description="Disordered" evidence="14">
    <location>
        <begin position="1"/>
        <end position="26"/>
    </location>
</feature>
<keyword evidence="12" id="KW-0966">Cell projection</keyword>
<keyword evidence="6" id="KW-0282">Flagellum</keyword>
<dbReference type="InterPro" id="IPR026504">
    <property type="entry name" value="MNS1"/>
</dbReference>
<name>A0A139AGW7_GONPJ</name>
<accession>A0A139AGW7</accession>
<evidence type="ECO:0000313" key="17">
    <source>
        <dbReference type="Proteomes" id="UP000070544"/>
    </source>
</evidence>
<comment type="subcellular location">
    <subcellularLocation>
        <location evidence="2">Cytoplasm</location>
        <location evidence="2">Cytoskeleton</location>
        <location evidence="2">Flagellum axoneme</location>
    </subcellularLocation>
    <subcellularLocation>
        <location evidence="1">Nucleus</location>
    </subcellularLocation>
</comment>
<dbReference type="GO" id="GO:0051321">
    <property type="term" value="P:meiotic cell cycle"/>
    <property type="evidence" value="ECO:0007669"/>
    <property type="project" value="UniProtKB-KW"/>
</dbReference>
<keyword evidence="8" id="KW-0969">Cilium</keyword>
<keyword evidence="10" id="KW-0539">Nucleus</keyword>
<evidence type="ECO:0000256" key="9">
    <source>
        <dbReference type="ARBA" id="ARBA00023212"/>
    </source>
</evidence>
<evidence type="ECO:0000256" key="14">
    <source>
        <dbReference type="SAM" id="MobiDB-lite"/>
    </source>
</evidence>
<comment type="similarity">
    <text evidence="3">Belongs to the MNS1 family.</text>
</comment>
<evidence type="ECO:0000256" key="12">
    <source>
        <dbReference type="ARBA" id="ARBA00023273"/>
    </source>
</evidence>
<dbReference type="InterPro" id="IPR043597">
    <property type="entry name" value="TPH_dom"/>
</dbReference>
<evidence type="ECO:0000256" key="2">
    <source>
        <dbReference type="ARBA" id="ARBA00004611"/>
    </source>
</evidence>
<reference evidence="16 17" key="1">
    <citation type="journal article" date="2015" name="Genome Biol. Evol.">
        <title>Phylogenomic analyses indicate that early fungi evolved digesting cell walls of algal ancestors of land plants.</title>
        <authorList>
            <person name="Chang Y."/>
            <person name="Wang S."/>
            <person name="Sekimoto S."/>
            <person name="Aerts A.L."/>
            <person name="Choi C."/>
            <person name="Clum A."/>
            <person name="LaButti K.M."/>
            <person name="Lindquist E.A."/>
            <person name="Yee Ngan C."/>
            <person name="Ohm R.A."/>
            <person name="Salamov A.A."/>
            <person name="Grigoriev I.V."/>
            <person name="Spatafora J.W."/>
            <person name="Berbee M.L."/>
        </authorList>
    </citation>
    <scope>NUCLEOTIDE SEQUENCE [LARGE SCALE GENOMIC DNA]</scope>
    <source>
        <strain evidence="16 17">JEL478</strain>
    </source>
</reference>
<evidence type="ECO:0000256" key="10">
    <source>
        <dbReference type="ARBA" id="ARBA00023242"/>
    </source>
</evidence>
<evidence type="ECO:0000256" key="6">
    <source>
        <dbReference type="ARBA" id="ARBA00022846"/>
    </source>
</evidence>
<dbReference type="PANTHER" id="PTHR19265">
    <property type="entry name" value="MEIOSIS-SPECIFIC NUCLEAR STRUCTURAL PROTEIN 1"/>
    <property type="match status" value="1"/>
</dbReference>
<sequence length="485" mass="59185">MAQSRLILERRQQESRRKEYERTELASQLRQHSLMREANSQEDRIDMLRKMREERERREYEQRRTEIQEFERHKQERIAQQLHAEAVAKEEERHRLEALRKEKTLQSIRETSLELRELEQKLNYAYMNKERSLQVKEKQLAEQLLKAEEAKLSEDRKRNAQREAEEEYERARAHMEKQVSYKHELQRQLEDRVDRKKAEYEQFLKDKAVIDDLVRKIQEEDESERRAELDKQAETQRDLQEHLNQREAWKRDELRRQAEENARIAEHAAVIAKREAEALAAKKGKAEEQNALYEKVARTIEGRERVRAELEELRIEVHRAEQDERERQKEQEMLQKRIRARLEMLDSYRKMLEVKREREMKERAEEQKVLEALLKKYKEDEALEHLTARARRQRMIDYKKEIDRIIADRRAAVERERAQQAEFDRATRDLEAYRRGVIEMERQRLLREHAAGLVGFLPKGVLRDDKDLEAFDQEFRQRFQHQHQQ</sequence>
<proteinExistence type="inferred from homology"/>
<evidence type="ECO:0000256" key="8">
    <source>
        <dbReference type="ARBA" id="ARBA00023069"/>
    </source>
</evidence>
<dbReference type="Pfam" id="PF13868">
    <property type="entry name" value="TPH"/>
    <property type="match status" value="1"/>
</dbReference>
<keyword evidence="9" id="KW-0206">Cytoskeleton</keyword>
<keyword evidence="11" id="KW-0469">Meiosis</keyword>
<dbReference type="OMA" id="QIRNQMV"/>
<keyword evidence="7" id="KW-0175">Coiled coil</keyword>
<feature type="region of interest" description="Disordered" evidence="14">
    <location>
        <begin position="152"/>
        <end position="183"/>
    </location>
</feature>
<dbReference type="EMBL" id="KQ965756">
    <property type="protein sequence ID" value="KXS16072.1"/>
    <property type="molecule type" value="Genomic_DNA"/>
</dbReference>
<evidence type="ECO:0000256" key="11">
    <source>
        <dbReference type="ARBA" id="ARBA00023254"/>
    </source>
</evidence>
<keyword evidence="5" id="KW-0963">Cytoplasm</keyword>
<protein>
    <recommendedName>
        <fullName evidence="4">Meiosis-specific nuclear structural protein 1</fullName>
    </recommendedName>
</protein>
<dbReference type="Proteomes" id="UP000070544">
    <property type="component" value="Unassembled WGS sequence"/>
</dbReference>
<evidence type="ECO:0000256" key="1">
    <source>
        <dbReference type="ARBA" id="ARBA00004123"/>
    </source>
</evidence>
<dbReference type="STRING" id="1344416.A0A139AGW7"/>
<feature type="region of interest" description="Disordered" evidence="14">
    <location>
        <begin position="221"/>
        <end position="244"/>
    </location>
</feature>
<feature type="domain" description="Trichohyalin-plectin-homology" evidence="15">
    <location>
        <begin position="108"/>
        <end position="459"/>
    </location>
</feature>
<comment type="function">
    <text evidence="13">Microtubule inner protein (MIP) part of the dynein-decorated doublet microtubules (DMTs) in cilia axoneme, which is required for motile cilia beating. May play a role in the control of meiotic division and germ cell differentiation through regulation of pairing and recombination during meiosis. Required for sperm flagella assembly. May play a role in the assembly and function of the outer dynein arm-docking complex (ODA-DC). ODA-DC mediates outer dynein arms (ODA) binding onto the axonemal doublet microtubules.</text>
</comment>
<organism evidence="16 17">
    <name type="scientific">Gonapodya prolifera (strain JEL478)</name>
    <name type="common">Monoblepharis prolifera</name>
    <dbReference type="NCBI Taxonomy" id="1344416"/>
    <lineage>
        <taxon>Eukaryota</taxon>
        <taxon>Fungi</taxon>
        <taxon>Fungi incertae sedis</taxon>
        <taxon>Chytridiomycota</taxon>
        <taxon>Chytridiomycota incertae sedis</taxon>
        <taxon>Monoblepharidomycetes</taxon>
        <taxon>Monoblepharidales</taxon>
        <taxon>Gonapodyaceae</taxon>
        <taxon>Gonapodya</taxon>
    </lineage>
</organism>
<evidence type="ECO:0000256" key="13">
    <source>
        <dbReference type="ARBA" id="ARBA00046114"/>
    </source>
</evidence>
<evidence type="ECO:0000313" key="16">
    <source>
        <dbReference type="EMBL" id="KXS16072.1"/>
    </source>
</evidence>